<dbReference type="HOGENOM" id="CLU_3093916_0_0_2"/>
<sequence length="51" mass="6155">MEKWRSIDYEKLLQNGISIERVQREMKSLRLLCERYDIHLGNLNEDSSTRS</sequence>
<dbReference type="Proteomes" id="UP000008136">
    <property type="component" value="Chromosome"/>
</dbReference>
<reference evidence="1 2" key="1">
    <citation type="submission" date="2011-03" db="EMBL/GenBank/DDBJ databases">
        <title>The complete genome of Archaeoglobus veneficus SNP6.</title>
        <authorList>
            <consortium name="US DOE Joint Genome Institute (JGI-PGF)"/>
            <person name="Lucas S."/>
            <person name="Copeland A."/>
            <person name="Lapidus A."/>
            <person name="Bruce D."/>
            <person name="Goodwin L."/>
            <person name="Pitluck S."/>
            <person name="Kyrpides N."/>
            <person name="Mavromatis K."/>
            <person name="Pagani I."/>
            <person name="Ivanova N."/>
            <person name="Mikhailova N."/>
            <person name="Lu M."/>
            <person name="Detter J.C."/>
            <person name="Tapia R."/>
            <person name="Han C."/>
            <person name="Land M."/>
            <person name="Hauser L."/>
            <person name="Markowitz V."/>
            <person name="Cheng J.-F."/>
            <person name="Hugenholtz P."/>
            <person name="Woyke T."/>
            <person name="Wu D."/>
            <person name="Spring S."/>
            <person name="Brambilla E."/>
            <person name="Klenk H.-P."/>
            <person name="Eisen J.A."/>
        </authorList>
    </citation>
    <scope>NUCLEOTIDE SEQUENCE [LARGE SCALE GENOMIC DNA]</scope>
    <source>
        <strain>SNP6</strain>
    </source>
</reference>
<proteinExistence type="predicted"/>
<dbReference type="AlphaFoldDB" id="F2KRL4"/>
<organism evidence="1 2">
    <name type="scientific">Archaeoglobus veneficus (strain DSM 11195 / SNP6)</name>
    <dbReference type="NCBI Taxonomy" id="693661"/>
    <lineage>
        <taxon>Archaea</taxon>
        <taxon>Methanobacteriati</taxon>
        <taxon>Methanobacteriota</taxon>
        <taxon>Archaeoglobi</taxon>
        <taxon>Archaeoglobales</taxon>
        <taxon>Archaeoglobaceae</taxon>
        <taxon>Archaeoglobus</taxon>
    </lineage>
</organism>
<evidence type="ECO:0000313" key="2">
    <source>
        <dbReference type="Proteomes" id="UP000008136"/>
    </source>
</evidence>
<keyword evidence="2" id="KW-1185">Reference proteome</keyword>
<accession>F2KRL4</accession>
<dbReference type="KEGG" id="ave:Arcve_0763"/>
<gene>
    <name evidence="1" type="ordered locus">Arcve_0763</name>
</gene>
<protein>
    <submittedName>
        <fullName evidence="1">Uncharacterized protein</fullName>
    </submittedName>
</protein>
<name>F2KRL4_ARCVS</name>
<evidence type="ECO:0000313" key="1">
    <source>
        <dbReference type="EMBL" id="AEA46779.1"/>
    </source>
</evidence>
<dbReference type="EMBL" id="CP002588">
    <property type="protein sequence ID" value="AEA46779.1"/>
    <property type="molecule type" value="Genomic_DNA"/>
</dbReference>